<gene>
    <name evidence="5" type="ORF">BU607_04675</name>
</gene>
<keyword evidence="1" id="KW-0805">Transcription regulation</keyword>
<dbReference type="EMBL" id="PZDI01000015">
    <property type="protein sequence ID" value="PTH18530.1"/>
    <property type="molecule type" value="Genomic_DNA"/>
</dbReference>
<evidence type="ECO:0000256" key="2">
    <source>
        <dbReference type="ARBA" id="ARBA00023125"/>
    </source>
</evidence>
<proteinExistence type="predicted"/>
<name>A0ABX5IET6_9STAP</name>
<reference evidence="5 6" key="1">
    <citation type="journal article" date="2016" name="Front. Microbiol.">
        <title>Comprehensive Phylogenetic Analysis of Bovine Non-aureus Staphylococci Species Based on Whole-Genome Sequencing.</title>
        <authorList>
            <person name="Naushad S."/>
            <person name="Barkema H.W."/>
            <person name="Luby C."/>
            <person name="Condas L.A."/>
            <person name="Nobrega D.B."/>
            <person name="Carson D.A."/>
            <person name="De Buck J."/>
        </authorList>
    </citation>
    <scope>NUCLEOTIDE SEQUENCE [LARGE SCALE GENOMIC DNA]</scope>
    <source>
        <strain evidence="5 6">SNUC 993</strain>
    </source>
</reference>
<dbReference type="RefSeq" id="WP_107398143.1">
    <property type="nucleotide sequence ID" value="NZ_PZDI01000015.1"/>
</dbReference>
<dbReference type="SUPFAM" id="SSF47413">
    <property type="entry name" value="lambda repressor-like DNA-binding domains"/>
    <property type="match status" value="1"/>
</dbReference>
<dbReference type="PANTHER" id="PTHR30146">
    <property type="entry name" value="LACI-RELATED TRANSCRIPTIONAL REPRESSOR"/>
    <property type="match status" value="1"/>
</dbReference>
<evidence type="ECO:0000313" key="6">
    <source>
        <dbReference type="Proteomes" id="UP000242694"/>
    </source>
</evidence>
<dbReference type="CDD" id="cd01392">
    <property type="entry name" value="HTH_LacI"/>
    <property type="match status" value="1"/>
</dbReference>
<dbReference type="Pfam" id="PF00356">
    <property type="entry name" value="LacI"/>
    <property type="match status" value="1"/>
</dbReference>
<sequence>MATLQDIADQAHVSVGTVSRILNRDNTLSVSEATRDNVIKIAKDLGYTKKARKNKSIQIITHANKVKEYYDPYYRELNQALIDEIKKLNLTLHDVVYVEPDFSFDVLHKIDPNCVLIVVGRFTRESLEAMYKVNPKMTTIDMKDVPNYINNVSYDLYGMTQQLLEHCWSKGFKKISFFGGHITERDIINVKSVPNDDPREQSYIAWCKQHDLAPHIQLEGWTIESGMLAMKYLLEEKDIPDVVLTANDMLAIGAAQYIKHSDIKVPEQLQIIGINNDEMAETVSPSITSLSIPKETLAKEAMRLAYKHIKDNDNQAYHICVNMELIERESTRI</sequence>
<dbReference type="Pfam" id="PF13377">
    <property type="entry name" value="Peripla_BP_3"/>
    <property type="match status" value="1"/>
</dbReference>
<evidence type="ECO:0000256" key="3">
    <source>
        <dbReference type="ARBA" id="ARBA00023163"/>
    </source>
</evidence>
<comment type="caution">
    <text evidence="5">The sequence shown here is derived from an EMBL/GenBank/DDBJ whole genome shotgun (WGS) entry which is preliminary data.</text>
</comment>
<dbReference type="PROSITE" id="PS50932">
    <property type="entry name" value="HTH_LACI_2"/>
    <property type="match status" value="1"/>
</dbReference>
<dbReference type="SMART" id="SM00354">
    <property type="entry name" value="HTH_LACI"/>
    <property type="match status" value="1"/>
</dbReference>
<dbReference type="InterPro" id="IPR046335">
    <property type="entry name" value="LacI/GalR-like_sensor"/>
</dbReference>
<protein>
    <recommendedName>
        <fullName evidence="4">HTH lacI-type domain-containing protein</fullName>
    </recommendedName>
</protein>
<dbReference type="InterPro" id="IPR010982">
    <property type="entry name" value="Lambda_DNA-bd_dom_sf"/>
</dbReference>
<accession>A0ABX5IET6</accession>
<evidence type="ECO:0000256" key="1">
    <source>
        <dbReference type="ARBA" id="ARBA00023015"/>
    </source>
</evidence>
<dbReference type="InterPro" id="IPR000843">
    <property type="entry name" value="HTH_LacI"/>
</dbReference>
<feature type="domain" description="HTH lacI-type" evidence="4">
    <location>
        <begin position="2"/>
        <end position="56"/>
    </location>
</feature>
<dbReference type="Gene3D" id="3.40.50.2300">
    <property type="match status" value="1"/>
</dbReference>
<evidence type="ECO:0000259" key="4">
    <source>
        <dbReference type="PROSITE" id="PS50932"/>
    </source>
</evidence>
<dbReference type="Gene3D" id="1.10.260.40">
    <property type="entry name" value="lambda repressor-like DNA-binding domains"/>
    <property type="match status" value="1"/>
</dbReference>
<keyword evidence="6" id="KW-1185">Reference proteome</keyword>
<dbReference type="SUPFAM" id="SSF53822">
    <property type="entry name" value="Periplasmic binding protein-like I"/>
    <property type="match status" value="1"/>
</dbReference>
<dbReference type="Proteomes" id="UP000242694">
    <property type="component" value="Unassembled WGS sequence"/>
</dbReference>
<keyword evidence="3" id="KW-0804">Transcription</keyword>
<dbReference type="InterPro" id="IPR028082">
    <property type="entry name" value="Peripla_BP_I"/>
</dbReference>
<keyword evidence="2" id="KW-0238">DNA-binding</keyword>
<dbReference type="PANTHER" id="PTHR30146:SF149">
    <property type="entry name" value="HTH-TYPE TRANSCRIPTIONAL REGULATOR EBGR"/>
    <property type="match status" value="1"/>
</dbReference>
<dbReference type="PROSITE" id="PS00356">
    <property type="entry name" value="HTH_LACI_1"/>
    <property type="match status" value="1"/>
</dbReference>
<evidence type="ECO:0000313" key="5">
    <source>
        <dbReference type="EMBL" id="PTH18530.1"/>
    </source>
</evidence>
<organism evidence="5 6">
    <name type="scientific">Staphylococcus auricularis</name>
    <dbReference type="NCBI Taxonomy" id="29379"/>
    <lineage>
        <taxon>Bacteria</taxon>
        <taxon>Bacillati</taxon>
        <taxon>Bacillota</taxon>
        <taxon>Bacilli</taxon>
        <taxon>Bacillales</taxon>
        <taxon>Staphylococcaceae</taxon>
        <taxon>Staphylococcus</taxon>
    </lineage>
</organism>